<protein>
    <submittedName>
        <fullName evidence="1">11149_t:CDS:1</fullName>
    </submittedName>
</protein>
<organism evidence="1 2">
    <name type="scientific">Gigaspora margarita</name>
    <dbReference type="NCBI Taxonomy" id="4874"/>
    <lineage>
        <taxon>Eukaryota</taxon>
        <taxon>Fungi</taxon>
        <taxon>Fungi incertae sedis</taxon>
        <taxon>Mucoromycota</taxon>
        <taxon>Glomeromycotina</taxon>
        <taxon>Glomeromycetes</taxon>
        <taxon>Diversisporales</taxon>
        <taxon>Gigasporaceae</taxon>
        <taxon>Gigaspora</taxon>
    </lineage>
</organism>
<gene>
    <name evidence="1" type="ORF">GMARGA_LOCUS42362</name>
</gene>
<feature type="non-terminal residue" evidence="1">
    <location>
        <position position="64"/>
    </location>
</feature>
<reference evidence="1 2" key="1">
    <citation type="submission" date="2021-06" db="EMBL/GenBank/DDBJ databases">
        <authorList>
            <person name="Kallberg Y."/>
            <person name="Tangrot J."/>
            <person name="Rosling A."/>
        </authorList>
    </citation>
    <scope>NUCLEOTIDE SEQUENCE [LARGE SCALE GENOMIC DNA]</scope>
    <source>
        <strain evidence="1 2">120-4 pot B 10/14</strain>
    </source>
</reference>
<evidence type="ECO:0000313" key="2">
    <source>
        <dbReference type="Proteomes" id="UP000789901"/>
    </source>
</evidence>
<dbReference type="Proteomes" id="UP000789901">
    <property type="component" value="Unassembled WGS sequence"/>
</dbReference>
<proteinExistence type="predicted"/>
<keyword evidence="2" id="KW-1185">Reference proteome</keyword>
<comment type="caution">
    <text evidence="1">The sequence shown here is derived from an EMBL/GenBank/DDBJ whole genome shotgun (WGS) entry which is preliminary data.</text>
</comment>
<dbReference type="EMBL" id="CAJVQB010125703">
    <property type="protein sequence ID" value="CAG8853541.1"/>
    <property type="molecule type" value="Genomic_DNA"/>
</dbReference>
<accession>A0ABN7XGL5</accession>
<evidence type="ECO:0000313" key="1">
    <source>
        <dbReference type="EMBL" id="CAG8853541.1"/>
    </source>
</evidence>
<sequence>ASFTKLVEMVDGIKQEKVLSSMLWRIFYDPLLVRVQEAKELGYYISTSELMLRPGDYIQEKEIK</sequence>
<feature type="non-terminal residue" evidence="1">
    <location>
        <position position="1"/>
    </location>
</feature>
<name>A0ABN7XGL5_GIGMA</name>